<accession>S7RX86</accession>
<gene>
    <name evidence="1" type="ORF">GLOTRDRAFT_125796</name>
</gene>
<reference evidence="1 2" key="1">
    <citation type="journal article" date="2012" name="Science">
        <title>The Paleozoic origin of enzymatic lignin decomposition reconstructed from 31 fungal genomes.</title>
        <authorList>
            <person name="Floudas D."/>
            <person name="Binder M."/>
            <person name="Riley R."/>
            <person name="Barry K."/>
            <person name="Blanchette R.A."/>
            <person name="Henrissat B."/>
            <person name="Martinez A.T."/>
            <person name="Otillar R."/>
            <person name="Spatafora J.W."/>
            <person name="Yadav J.S."/>
            <person name="Aerts A."/>
            <person name="Benoit I."/>
            <person name="Boyd A."/>
            <person name="Carlson A."/>
            <person name="Copeland A."/>
            <person name="Coutinho P.M."/>
            <person name="de Vries R.P."/>
            <person name="Ferreira P."/>
            <person name="Findley K."/>
            <person name="Foster B."/>
            <person name="Gaskell J."/>
            <person name="Glotzer D."/>
            <person name="Gorecki P."/>
            <person name="Heitman J."/>
            <person name="Hesse C."/>
            <person name="Hori C."/>
            <person name="Igarashi K."/>
            <person name="Jurgens J.A."/>
            <person name="Kallen N."/>
            <person name="Kersten P."/>
            <person name="Kohler A."/>
            <person name="Kuees U."/>
            <person name="Kumar T.K.A."/>
            <person name="Kuo A."/>
            <person name="LaButti K."/>
            <person name="Larrondo L.F."/>
            <person name="Lindquist E."/>
            <person name="Ling A."/>
            <person name="Lombard V."/>
            <person name="Lucas S."/>
            <person name="Lundell T."/>
            <person name="Martin R."/>
            <person name="McLaughlin D.J."/>
            <person name="Morgenstern I."/>
            <person name="Morin E."/>
            <person name="Murat C."/>
            <person name="Nagy L.G."/>
            <person name="Nolan M."/>
            <person name="Ohm R.A."/>
            <person name="Patyshakuliyeva A."/>
            <person name="Rokas A."/>
            <person name="Ruiz-Duenas F.J."/>
            <person name="Sabat G."/>
            <person name="Salamov A."/>
            <person name="Samejima M."/>
            <person name="Schmutz J."/>
            <person name="Slot J.C."/>
            <person name="St John F."/>
            <person name="Stenlid J."/>
            <person name="Sun H."/>
            <person name="Sun S."/>
            <person name="Syed K."/>
            <person name="Tsang A."/>
            <person name="Wiebenga A."/>
            <person name="Young D."/>
            <person name="Pisabarro A."/>
            <person name="Eastwood D.C."/>
            <person name="Martin F."/>
            <person name="Cullen D."/>
            <person name="Grigoriev I.V."/>
            <person name="Hibbett D.S."/>
        </authorList>
    </citation>
    <scope>NUCLEOTIDE SEQUENCE [LARGE SCALE GENOMIC DNA]</scope>
    <source>
        <strain evidence="1 2">ATCC 11539</strain>
    </source>
</reference>
<keyword evidence="2" id="KW-1185">Reference proteome</keyword>
<dbReference type="RefSeq" id="XP_007862457.1">
    <property type="nucleotide sequence ID" value="XM_007864266.1"/>
</dbReference>
<evidence type="ECO:0000313" key="1">
    <source>
        <dbReference type="EMBL" id="EPQ59485.1"/>
    </source>
</evidence>
<organism evidence="1 2">
    <name type="scientific">Gloeophyllum trabeum (strain ATCC 11539 / FP-39264 / Madison 617)</name>
    <name type="common">Brown rot fungus</name>
    <dbReference type="NCBI Taxonomy" id="670483"/>
    <lineage>
        <taxon>Eukaryota</taxon>
        <taxon>Fungi</taxon>
        <taxon>Dikarya</taxon>
        <taxon>Basidiomycota</taxon>
        <taxon>Agaricomycotina</taxon>
        <taxon>Agaricomycetes</taxon>
        <taxon>Gloeophyllales</taxon>
        <taxon>Gloeophyllaceae</taxon>
        <taxon>Gloeophyllum</taxon>
    </lineage>
</organism>
<evidence type="ECO:0000313" key="2">
    <source>
        <dbReference type="Proteomes" id="UP000030669"/>
    </source>
</evidence>
<dbReference type="EMBL" id="KB469297">
    <property type="protein sequence ID" value="EPQ59485.1"/>
    <property type="molecule type" value="Genomic_DNA"/>
</dbReference>
<sequence>MAYTTSTSSFSLFPIAPATPGAFTLFTTPSTPRDNHELYGDLRVAFHPTTNQPTQQCKRSASGSSIKDGLFKMFGGLYPFLDIQQLRDVYTQAAAVKPQALPEEYE</sequence>
<dbReference type="HOGENOM" id="CLU_176447_0_0_1"/>
<dbReference type="eggNOG" id="ENOG502RVTX">
    <property type="taxonomic scope" value="Eukaryota"/>
</dbReference>
<dbReference type="OMA" id="HITAEIF"/>
<dbReference type="GeneID" id="19301294"/>
<protein>
    <submittedName>
        <fullName evidence="1">Uncharacterized protein</fullName>
    </submittedName>
</protein>
<dbReference type="Proteomes" id="UP000030669">
    <property type="component" value="Unassembled WGS sequence"/>
</dbReference>
<dbReference type="AlphaFoldDB" id="S7RX86"/>
<proteinExistence type="predicted"/>
<dbReference type="OrthoDB" id="2955761at2759"/>
<name>S7RX86_GLOTA</name>
<dbReference type="KEGG" id="gtr:GLOTRDRAFT_125796"/>